<evidence type="ECO:0000313" key="3">
    <source>
        <dbReference type="Proteomes" id="UP000038009"/>
    </source>
</evidence>
<dbReference type="Proteomes" id="UP000038009">
    <property type="component" value="Unassembled WGS sequence"/>
</dbReference>
<proteinExistence type="predicted"/>
<keyword evidence="1" id="KW-0472">Membrane</keyword>
<keyword evidence="1" id="KW-1133">Transmembrane helix</keyword>
<evidence type="ECO:0000313" key="2">
    <source>
        <dbReference type="EMBL" id="KPI83571.1"/>
    </source>
</evidence>
<dbReference type="EMBL" id="LJSK01000355">
    <property type="protein sequence ID" value="KPI83571.1"/>
    <property type="molecule type" value="Genomic_DNA"/>
</dbReference>
<feature type="transmembrane region" description="Helical" evidence="1">
    <location>
        <begin position="12"/>
        <end position="34"/>
    </location>
</feature>
<comment type="caution">
    <text evidence="2">The sequence shown here is derived from an EMBL/GenBank/DDBJ whole genome shotgun (WGS) entry which is preliminary data.</text>
</comment>
<keyword evidence="3" id="KW-1185">Reference proteome</keyword>
<name>A0A0N1IHZ8_LEPSE</name>
<dbReference type="AlphaFoldDB" id="A0A0N1IHZ8"/>
<gene>
    <name evidence="2" type="ORF">ABL78_7394</name>
</gene>
<dbReference type="VEuPathDB" id="TriTrypDB:Lsey_0355_0060"/>
<evidence type="ECO:0000256" key="1">
    <source>
        <dbReference type="SAM" id="Phobius"/>
    </source>
</evidence>
<organism evidence="2 3">
    <name type="scientific">Leptomonas seymouri</name>
    <dbReference type="NCBI Taxonomy" id="5684"/>
    <lineage>
        <taxon>Eukaryota</taxon>
        <taxon>Discoba</taxon>
        <taxon>Euglenozoa</taxon>
        <taxon>Kinetoplastea</taxon>
        <taxon>Metakinetoplastina</taxon>
        <taxon>Trypanosomatida</taxon>
        <taxon>Trypanosomatidae</taxon>
        <taxon>Leishmaniinae</taxon>
        <taxon>Leptomonas</taxon>
    </lineage>
</organism>
<dbReference type="OrthoDB" id="266359at2759"/>
<accession>A0A0N1IHZ8</accession>
<sequence>MPTLIKGTVYAYIKVALMPYLFDLVLFVPAFFLASRQRLEADLGDNRHPTKASFAQLGSDPYDMLFTAGGHAQEGDGASTTILIERYSAHRLFASHDPVWSFCCCLCASYVVVRVFSS</sequence>
<keyword evidence="1" id="KW-0812">Transmembrane</keyword>
<protein>
    <submittedName>
        <fullName evidence="2">Uncharacterized protein</fullName>
    </submittedName>
</protein>
<reference evidence="2 3" key="1">
    <citation type="journal article" date="2015" name="PLoS Pathog.">
        <title>Leptomonas seymouri: Adaptations to the Dixenous Life Cycle Analyzed by Genome Sequencing, Transcriptome Profiling and Co-infection with Leishmania donovani.</title>
        <authorList>
            <person name="Kraeva N."/>
            <person name="Butenko A."/>
            <person name="Hlavacova J."/>
            <person name="Kostygov A."/>
            <person name="Myskova J."/>
            <person name="Grybchuk D."/>
            <person name="Lestinova T."/>
            <person name="Votypka J."/>
            <person name="Volf P."/>
            <person name="Opperdoes F."/>
            <person name="Flegontov P."/>
            <person name="Lukes J."/>
            <person name="Yurchenko V."/>
        </authorList>
    </citation>
    <scope>NUCLEOTIDE SEQUENCE [LARGE SCALE GENOMIC DNA]</scope>
    <source>
        <strain evidence="2 3">ATCC 30220</strain>
    </source>
</reference>